<proteinExistence type="predicted"/>
<evidence type="ECO:0000313" key="2">
    <source>
        <dbReference type="Proteomes" id="UP000237105"/>
    </source>
</evidence>
<name>A0A2P5DQ96_PARAD</name>
<dbReference type="EMBL" id="JXTB01000023">
    <property type="protein sequence ID" value="PON75457.1"/>
    <property type="molecule type" value="Genomic_DNA"/>
</dbReference>
<organism evidence="1 2">
    <name type="scientific">Parasponia andersonii</name>
    <name type="common">Sponia andersonii</name>
    <dbReference type="NCBI Taxonomy" id="3476"/>
    <lineage>
        <taxon>Eukaryota</taxon>
        <taxon>Viridiplantae</taxon>
        <taxon>Streptophyta</taxon>
        <taxon>Embryophyta</taxon>
        <taxon>Tracheophyta</taxon>
        <taxon>Spermatophyta</taxon>
        <taxon>Magnoliopsida</taxon>
        <taxon>eudicotyledons</taxon>
        <taxon>Gunneridae</taxon>
        <taxon>Pentapetalae</taxon>
        <taxon>rosids</taxon>
        <taxon>fabids</taxon>
        <taxon>Rosales</taxon>
        <taxon>Cannabaceae</taxon>
        <taxon>Parasponia</taxon>
    </lineage>
</organism>
<dbReference type="AlphaFoldDB" id="A0A2P5DQ96"/>
<dbReference type="Proteomes" id="UP000237105">
    <property type="component" value="Unassembled WGS sequence"/>
</dbReference>
<protein>
    <submittedName>
        <fullName evidence="1">Uncharacterized protein</fullName>
    </submittedName>
</protein>
<keyword evidence="2" id="KW-1185">Reference proteome</keyword>
<reference evidence="2" key="1">
    <citation type="submission" date="2016-06" db="EMBL/GenBank/DDBJ databases">
        <title>Parallel loss of symbiosis genes in relatives of nitrogen-fixing non-legume Parasponia.</title>
        <authorList>
            <person name="Van Velzen R."/>
            <person name="Holmer R."/>
            <person name="Bu F."/>
            <person name="Rutten L."/>
            <person name="Van Zeijl A."/>
            <person name="Liu W."/>
            <person name="Santuari L."/>
            <person name="Cao Q."/>
            <person name="Sharma T."/>
            <person name="Shen D."/>
            <person name="Roswanjaya Y."/>
            <person name="Wardhani T."/>
            <person name="Kalhor M.S."/>
            <person name="Jansen J."/>
            <person name="Van den Hoogen J."/>
            <person name="Gungor B."/>
            <person name="Hartog M."/>
            <person name="Hontelez J."/>
            <person name="Verver J."/>
            <person name="Yang W.-C."/>
            <person name="Schijlen E."/>
            <person name="Repin R."/>
            <person name="Schilthuizen M."/>
            <person name="Schranz E."/>
            <person name="Heidstra R."/>
            <person name="Miyata K."/>
            <person name="Fedorova E."/>
            <person name="Kohlen W."/>
            <person name="Bisseling T."/>
            <person name="Smit S."/>
            <person name="Geurts R."/>
        </authorList>
    </citation>
    <scope>NUCLEOTIDE SEQUENCE [LARGE SCALE GENOMIC DNA]</scope>
    <source>
        <strain evidence="2">cv. WU1-14</strain>
    </source>
</reference>
<sequence>LGGRGDPHLESTKDTQKKITFSRFRELAFLPNARSIFSRKNLMHFLERSGGGLDFDGHQLFLSNQTEELI</sequence>
<feature type="non-terminal residue" evidence="1">
    <location>
        <position position="1"/>
    </location>
</feature>
<gene>
    <name evidence="1" type="ORF">PanWU01x14_040820</name>
</gene>
<comment type="caution">
    <text evidence="1">The sequence shown here is derived from an EMBL/GenBank/DDBJ whole genome shotgun (WGS) entry which is preliminary data.</text>
</comment>
<evidence type="ECO:0000313" key="1">
    <source>
        <dbReference type="EMBL" id="PON75457.1"/>
    </source>
</evidence>
<accession>A0A2P5DQ96</accession>